<evidence type="ECO:0000256" key="1">
    <source>
        <dbReference type="SAM" id="SignalP"/>
    </source>
</evidence>
<keyword evidence="1" id="KW-0732">Signal</keyword>
<evidence type="ECO:0000313" key="3">
    <source>
        <dbReference type="Proteomes" id="UP000230750"/>
    </source>
</evidence>
<accession>A0A2G8K4S3</accession>
<name>A0A2G8K4S3_STIJA</name>
<evidence type="ECO:0000313" key="2">
    <source>
        <dbReference type="EMBL" id="PIK42992.1"/>
    </source>
</evidence>
<dbReference type="EMBL" id="MRZV01000886">
    <property type="protein sequence ID" value="PIK42992.1"/>
    <property type="molecule type" value="Genomic_DNA"/>
</dbReference>
<dbReference type="Proteomes" id="UP000230750">
    <property type="component" value="Unassembled WGS sequence"/>
</dbReference>
<feature type="chain" id="PRO_5013782186" evidence="1">
    <location>
        <begin position="19"/>
        <end position="142"/>
    </location>
</feature>
<feature type="signal peptide" evidence="1">
    <location>
        <begin position="1"/>
        <end position="18"/>
    </location>
</feature>
<organism evidence="2 3">
    <name type="scientific">Stichopus japonicus</name>
    <name type="common">Sea cucumber</name>
    <dbReference type="NCBI Taxonomy" id="307972"/>
    <lineage>
        <taxon>Eukaryota</taxon>
        <taxon>Metazoa</taxon>
        <taxon>Echinodermata</taxon>
        <taxon>Eleutherozoa</taxon>
        <taxon>Echinozoa</taxon>
        <taxon>Holothuroidea</taxon>
        <taxon>Aspidochirotacea</taxon>
        <taxon>Aspidochirotida</taxon>
        <taxon>Stichopodidae</taxon>
        <taxon>Apostichopus</taxon>
    </lineage>
</organism>
<protein>
    <submittedName>
        <fullName evidence="2">Uncharacterized protein</fullName>
    </submittedName>
</protein>
<comment type="caution">
    <text evidence="2">The sequence shown here is derived from an EMBL/GenBank/DDBJ whole genome shotgun (WGS) entry which is preliminary data.</text>
</comment>
<dbReference type="AlphaFoldDB" id="A0A2G8K4S3"/>
<reference evidence="2 3" key="1">
    <citation type="journal article" date="2017" name="PLoS Biol.">
        <title>The sea cucumber genome provides insights into morphological evolution and visceral regeneration.</title>
        <authorList>
            <person name="Zhang X."/>
            <person name="Sun L."/>
            <person name="Yuan J."/>
            <person name="Sun Y."/>
            <person name="Gao Y."/>
            <person name="Zhang L."/>
            <person name="Li S."/>
            <person name="Dai H."/>
            <person name="Hamel J.F."/>
            <person name="Liu C."/>
            <person name="Yu Y."/>
            <person name="Liu S."/>
            <person name="Lin W."/>
            <person name="Guo K."/>
            <person name="Jin S."/>
            <person name="Xu P."/>
            <person name="Storey K.B."/>
            <person name="Huan P."/>
            <person name="Zhang T."/>
            <person name="Zhou Y."/>
            <person name="Zhang J."/>
            <person name="Lin C."/>
            <person name="Li X."/>
            <person name="Xing L."/>
            <person name="Huo D."/>
            <person name="Sun M."/>
            <person name="Wang L."/>
            <person name="Mercier A."/>
            <person name="Li F."/>
            <person name="Yang H."/>
            <person name="Xiang J."/>
        </authorList>
    </citation>
    <scope>NUCLEOTIDE SEQUENCE [LARGE SCALE GENOMIC DNA]</scope>
    <source>
        <strain evidence="2">Shaxun</strain>
        <tissue evidence="2">Muscle</tissue>
    </source>
</reference>
<proteinExistence type="predicted"/>
<gene>
    <name evidence="2" type="ORF">BSL78_20173</name>
</gene>
<keyword evidence="3" id="KW-1185">Reference proteome</keyword>
<sequence>MKFLGLVVFGVLFGVTISQLEIPGLILPDVEYEIVHKVVKPVPPHGTCYNNKAITCTIPGVKIQSQSVNPCLTCICHEDQTIMCCRIVPEPKVRCPHFCTLTQDQETCEFNLEHRPQGVSYQGWYYSDVGDLFGGGSYTPAP</sequence>